<dbReference type="OrthoDB" id="5418995at2"/>
<dbReference type="EMBL" id="CP003273">
    <property type="protein sequence ID" value="AGL03208.1"/>
    <property type="molecule type" value="Genomic_DNA"/>
</dbReference>
<organism evidence="3 4">
    <name type="scientific">Desulfoscipio gibsoniae DSM 7213</name>
    <dbReference type="NCBI Taxonomy" id="767817"/>
    <lineage>
        <taxon>Bacteria</taxon>
        <taxon>Bacillati</taxon>
        <taxon>Bacillota</taxon>
        <taxon>Clostridia</taxon>
        <taxon>Eubacteriales</taxon>
        <taxon>Desulfallaceae</taxon>
        <taxon>Desulfoscipio</taxon>
    </lineage>
</organism>
<evidence type="ECO:0000313" key="4">
    <source>
        <dbReference type="Proteomes" id="UP000013520"/>
    </source>
</evidence>
<dbReference type="NCBIfam" id="TIGR03911">
    <property type="entry name" value="pyrrolys_PylD"/>
    <property type="match status" value="1"/>
</dbReference>
<evidence type="ECO:0000313" key="3">
    <source>
        <dbReference type="EMBL" id="AGL03208.1"/>
    </source>
</evidence>
<dbReference type="Proteomes" id="UP000013520">
    <property type="component" value="Chromosome"/>
</dbReference>
<accession>R4KJ12</accession>
<feature type="domain" description="Alanine dehydrogenase/pyridine nucleotide transhydrogenase NAD(H)-binding" evidence="1">
    <location>
        <begin position="138"/>
        <end position="215"/>
    </location>
</feature>
<dbReference type="InterPro" id="IPR036291">
    <property type="entry name" value="NAD(P)-bd_dom_sf"/>
</dbReference>
<reference evidence="3 4" key="1">
    <citation type="submission" date="2012-01" db="EMBL/GenBank/DDBJ databases">
        <title>Complete sequence of Desulfotomaculum gibsoniae DSM 7213.</title>
        <authorList>
            <consortium name="US DOE Joint Genome Institute"/>
            <person name="Lucas S."/>
            <person name="Han J."/>
            <person name="Lapidus A."/>
            <person name="Cheng J.-F."/>
            <person name="Goodwin L."/>
            <person name="Pitluck S."/>
            <person name="Peters L."/>
            <person name="Ovchinnikova G."/>
            <person name="Teshima H."/>
            <person name="Detter J.C."/>
            <person name="Han C."/>
            <person name="Tapia R."/>
            <person name="Land M."/>
            <person name="Hauser L."/>
            <person name="Kyrpides N."/>
            <person name="Ivanova N."/>
            <person name="Pagani I."/>
            <person name="Parshina S."/>
            <person name="Plugge C."/>
            <person name="Muyzer G."/>
            <person name="Kuever J."/>
            <person name="Ivanova A."/>
            <person name="Nazina T."/>
            <person name="Klenk H.-P."/>
            <person name="Brambilla E."/>
            <person name="Spring S."/>
            <person name="Stams A.F."/>
            <person name="Woyke T."/>
        </authorList>
    </citation>
    <scope>NUCLEOTIDE SEQUENCE [LARGE SCALE GENOMIC DNA]</scope>
    <source>
        <strain evidence="3 4">DSM 7213</strain>
    </source>
</reference>
<protein>
    <submittedName>
        <fullName evidence="3">Pyrrolysine biosynthesis protein PylD</fullName>
    </submittedName>
</protein>
<dbReference type="Pfam" id="PF01262">
    <property type="entry name" value="AlaDh_PNT_C"/>
    <property type="match status" value="1"/>
</dbReference>
<name>R4KJ12_9FIRM</name>
<proteinExistence type="predicted"/>
<dbReference type="HOGENOM" id="CLU_089249_0_0_9"/>
<dbReference type="RefSeq" id="WP_006524410.1">
    <property type="nucleotide sequence ID" value="NC_021184.1"/>
</dbReference>
<sequence>MTRLTETNLLGLETELRDYEDELLSKLGYSLKEIACKAAGIKVTYFDTLVKDHSIAVIPITAGKGLIGGFVQSVAAIIKYLGFEVFISEATDVAGFAEGLEQGASVLFMADDNRFLAFNKFNGHLIDNTEATGRGFGSVLYGLASGLKGKKALVIGAGPVGRAAIDILKEFGAYVTVVDSDQSKVIDLSGVCVERDLYKILPNYQYILDATPQADFLDRNYLHPRAAIAAPGVPLGLTPESRIEYSSRLVHDPLQIGVATMLAMVLK</sequence>
<dbReference type="Gene3D" id="3.40.50.720">
    <property type="entry name" value="NAD(P)-binding Rossmann-like Domain"/>
    <property type="match status" value="1"/>
</dbReference>
<dbReference type="eggNOG" id="COG0169">
    <property type="taxonomic scope" value="Bacteria"/>
</dbReference>
<keyword evidence="4" id="KW-1185">Reference proteome</keyword>
<dbReference type="AlphaFoldDB" id="R4KJ12"/>
<dbReference type="InterPro" id="IPR007698">
    <property type="entry name" value="AlaDH/PNT_NAD(H)-bd"/>
</dbReference>
<dbReference type="InterPro" id="IPR048757">
    <property type="entry name" value="PylD_N"/>
</dbReference>
<feature type="domain" description="Pyrrolysine biosynthesis protein PylD N-terminal" evidence="2">
    <location>
        <begin position="19"/>
        <end position="125"/>
    </location>
</feature>
<evidence type="ECO:0000259" key="1">
    <source>
        <dbReference type="Pfam" id="PF01262"/>
    </source>
</evidence>
<dbReference type="Pfam" id="PF21455">
    <property type="entry name" value="PylD_N"/>
    <property type="match status" value="1"/>
</dbReference>
<dbReference type="STRING" id="767817.Desgi_3916"/>
<evidence type="ECO:0000259" key="2">
    <source>
        <dbReference type="Pfam" id="PF21455"/>
    </source>
</evidence>
<dbReference type="SUPFAM" id="SSF51735">
    <property type="entry name" value="NAD(P)-binding Rossmann-fold domains"/>
    <property type="match status" value="1"/>
</dbReference>
<dbReference type="Gene3D" id="3.40.50.12150">
    <property type="match status" value="1"/>
</dbReference>
<dbReference type="InterPro" id="IPR023914">
    <property type="entry name" value="Pyrrolys_PylD"/>
</dbReference>
<gene>
    <name evidence="3" type="ORF">Desgi_3916</name>
</gene>
<dbReference type="KEGG" id="dgi:Desgi_3916"/>